<keyword evidence="4" id="KW-1185">Reference proteome</keyword>
<dbReference type="Pfam" id="PF06551">
    <property type="entry name" value="DUF1120"/>
    <property type="match status" value="1"/>
</dbReference>
<evidence type="ECO:0000313" key="5">
    <source>
        <dbReference type="Proteomes" id="UP000048841"/>
    </source>
</evidence>
<keyword evidence="1" id="KW-0732">Signal</keyword>
<dbReference type="Proteomes" id="UP000048841">
    <property type="component" value="Unassembled WGS sequence"/>
</dbReference>
<dbReference type="EMBL" id="CPXJ01000049">
    <property type="protein sequence ID" value="CNE31642.1"/>
    <property type="molecule type" value="Genomic_DNA"/>
</dbReference>
<dbReference type="EMBL" id="CGBR01000024">
    <property type="protein sequence ID" value="CFQ68865.1"/>
    <property type="molecule type" value="Genomic_DNA"/>
</dbReference>
<dbReference type="InterPro" id="IPR010546">
    <property type="entry name" value="DUF1120"/>
</dbReference>
<gene>
    <name evidence="2" type="ORF">ERS137941_03072</name>
    <name evidence="3" type="ORF">ERS137959_03493</name>
</gene>
<dbReference type="AlphaFoldDB" id="A0A0H5GKE0"/>
<evidence type="ECO:0000313" key="2">
    <source>
        <dbReference type="EMBL" id="CFQ68865.1"/>
    </source>
</evidence>
<reference evidence="3 4" key="2">
    <citation type="submission" date="2015-03" db="EMBL/GenBank/DDBJ databases">
        <authorList>
            <consortium name="Pathogen Informatics"/>
            <person name="Murphy D."/>
        </authorList>
    </citation>
    <scope>NUCLEOTIDE SEQUENCE [LARGE SCALE GENOMIC DNA]</scope>
    <source>
        <strain evidence="3 4">IP05342</strain>
    </source>
</reference>
<accession>A0A0H5GKE0</accession>
<organism evidence="2 5">
    <name type="scientific">Yersinia enterocolitica</name>
    <dbReference type="NCBI Taxonomy" id="630"/>
    <lineage>
        <taxon>Bacteria</taxon>
        <taxon>Pseudomonadati</taxon>
        <taxon>Pseudomonadota</taxon>
        <taxon>Gammaproteobacteria</taxon>
        <taxon>Enterobacterales</taxon>
        <taxon>Yersiniaceae</taxon>
        <taxon>Yersinia</taxon>
    </lineage>
</organism>
<evidence type="ECO:0000256" key="1">
    <source>
        <dbReference type="SAM" id="SignalP"/>
    </source>
</evidence>
<evidence type="ECO:0000313" key="4">
    <source>
        <dbReference type="Proteomes" id="UP000041601"/>
    </source>
</evidence>
<evidence type="ECO:0000313" key="3">
    <source>
        <dbReference type="EMBL" id="CNE31642.1"/>
    </source>
</evidence>
<feature type="chain" id="PRO_5009773572" evidence="1">
    <location>
        <begin position="31"/>
        <end position="221"/>
    </location>
</feature>
<protein>
    <submittedName>
        <fullName evidence="2">Beta-fimbriae major subunit</fullName>
    </submittedName>
</protein>
<proteinExistence type="predicted"/>
<feature type="signal peptide" evidence="1">
    <location>
        <begin position="1"/>
        <end position="30"/>
    </location>
</feature>
<sequence length="221" mass="23186">MYPSGSHFMKTYIFKLTLFTSMILSVAVQAAPPSAELKVKGKLGVPSCTVIAPDGGIYDLGKISATNVKSGIATTVLPTMTKTWTINCDAITYLSYTSIDNRLASVSDTSTTRNHGLGNINGTGKIGFYTATLSNSRVDGNSTSMYYRLSTGVATAGSSLFLIDSYYYGFSNASAVAIAGKSFSTDITITPTLAGTTTMNGPITEDATIDGSVTMNFSFGI</sequence>
<reference evidence="2 5" key="1">
    <citation type="submission" date="2015-03" db="EMBL/GenBank/DDBJ databases">
        <authorList>
            <person name="Murphy D."/>
        </authorList>
    </citation>
    <scope>NUCLEOTIDE SEQUENCE [LARGE SCALE GENOMIC DNA]</scope>
    <source>
        <strain evidence="2 5">IP26249</strain>
    </source>
</reference>
<name>A0A0H5GKE0_YEREN</name>
<dbReference type="Proteomes" id="UP000041601">
    <property type="component" value="Unassembled WGS sequence"/>
</dbReference>